<dbReference type="EMBL" id="JBHTBW010000087">
    <property type="protein sequence ID" value="MFC7443418.1"/>
    <property type="molecule type" value="Genomic_DNA"/>
</dbReference>
<evidence type="ECO:0000256" key="2">
    <source>
        <dbReference type="SAM" id="SignalP"/>
    </source>
</evidence>
<dbReference type="PANTHER" id="PTHR36842">
    <property type="entry name" value="PROTEIN TOLB HOMOLOG"/>
    <property type="match status" value="1"/>
</dbReference>
<dbReference type="Proteomes" id="UP001596500">
    <property type="component" value="Unassembled WGS sequence"/>
</dbReference>
<sequence>MKKKIRWGILALLSLVPMFPSTIHAANNSSVTFTANVNGYGQIYQMNDDGTNIHAVRSNTFNEEEATVSPDKSMIAFVSNMDGDNDIYVMDADGSNLKKVTDNNVPDFAPAWSPDGKKIAFLTTTDGYNTTKLWITDIDGSNPINATPKWSTVSSGDRPIRLYDIAFSPDGLKLAITTGYNVDLAIVNIDGTGYVNFSDELIGQWHHVHKPQWSKDGSKILFSYETSEADVPGQEGDVMIATVKPDGTGYQEIYRTQKLEIGPAFYSPDENQIIFTQTVPGENYETDWNYTRQIFKMNADGTNLQQLTNPPTNVLWVDDWK</sequence>
<reference evidence="4" key="1">
    <citation type="journal article" date="2019" name="Int. J. Syst. Evol. Microbiol.">
        <title>The Global Catalogue of Microorganisms (GCM) 10K type strain sequencing project: providing services to taxonomists for standard genome sequencing and annotation.</title>
        <authorList>
            <consortium name="The Broad Institute Genomics Platform"/>
            <consortium name="The Broad Institute Genome Sequencing Center for Infectious Disease"/>
            <person name="Wu L."/>
            <person name="Ma J."/>
        </authorList>
    </citation>
    <scope>NUCLEOTIDE SEQUENCE [LARGE SCALE GENOMIC DNA]</scope>
    <source>
        <strain evidence="4">CGMCC 1.12942</strain>
    </source>
</reference>
<protein>
    <recommendedName>
        <fullName evidence="5">DUF5050 domain-containing protein</fullName>
    </recommendedName>
</protein>
<name>A0ABW2RQX4_9BACL</name>
<proteinExistence type="inferred from homology"/>
<evidence type="ECO:0000313" key="3">
    <source>
        <dbReference type="EMBL" id="MFC7443418.1"/>
    </source>
</evidence>
<evidence type="ECO:0008006" key="5">
    <source>
        <dbReference type="Google" id="ProtNLM"/>
    </source>
</evidence>
<dbReference type="PANTHER" id="PTHR36842:SF1">
    <property type="entry name" value="PROTEIN TOLB"/>
    <property type="match status" value="1"/>
</dbReference>
<organism evidence="3 4">
    <name type="scientific">Laceyella putida</name>
    <dbReference type="NCBI Taxonomy" id="110101"/>
    <lineage>
        <taxon>Bacteria</taxon>
        <taxon>Bacillati</taxon>
        <taxon>Bacillota</taxon>
        <taxon>Bacilli</taxon>
        <taxon>Bacillales</taxon>
        <taxon>Thermoactinomycetaceae</taxon>
        <taxon>Laceyella</taxon>
    </lineage>
</organism>
<dbReference type="Pfam" id="PF07676">
    <property type="entry name" value="PD40"/>
    <property type="match status" value="2"/>
</dbReference>
<evidence type="ECO:0000313" key="4">
    <source>
        <dbReference type="Proteomes" id="UP001596500"/>
    </source>
</evidence>
<comment type="caution">
    <text evidence="3">The sequence shown here is derived from an EMBL/GenBank/DDBJ whole genome shotgun (WGS) entry which is preliminary data.</text>
</comment>
<keyword evidence="2" id="KW-0732">Signal</keyword>
<dbReference type="RefSeq" id="WP_379867750.1">
    <property type="nucleotide sequence ID" value="NZ_JBHTBW010000087.1"/>
</dbReference>
<keyword evidence="4" id="KW-1185">Reference proteome</keyword>
<dbReference type="InterPro" id="IPR011042">
    <property type="entry name" value="6-blade_b-propeller_TolB-like"/>
</dbReference>
<dbReference type="SUPFAM" id="SSF69304">
    <property type="entry name" value="Tricorn protease N-terminal domain"/>
    <property type="match status" value="1"/>
</dbReference>
<comment type="similarity">
    <text evidence="1">Belongs to the TolB family.</text>
</comment>
<dbReference type="InterPro" id="IPR011659">
    <property type="entry name" value="WD40"/>
</dbReference>
<gene>
    <name evidence="3" type="ORF">ACFQNG_20380</name>
</gene>
<evidence type="ECO:0000256" key="1">
    <source>
        <dbReference type="ARBA" id="ARBA00009820"/>
    </source>
</evidence>
<feature type="chain" id="PRO_5045339193" description="DUF5050 domain-containing protein" evidence="2">
    <location>
        <begin position="26"/>
        <end position="321"/>
    </location>
</feature>
<dbReference type="Gene3D" id="2.120.10.30">
    <property type="entry name" value="TolB, C-terminal domain"/>
    <property type="match status" value="2"/>
</dbReference>
<accession>A0ABW2RQX4</accession>
<feature type="signal peptide" evidence="2">
    <location>
        <begin position="1"/>
        <end position="25"/>
    </location>
</feature>